<feature type="transmembrane region" description="Helical" evidence="6">
    <location>
        <begin position="322"/>
        <end position="347"/>
    </location>
</feature>
<proteinExistence type="predicted"/>
<comment type="caution">
    <text evidence="7">The sequence shown here is derived from an EMBL/GenBank/DDBJ whole genome shotgun (WGS) entry which is preliminary data.</text>
</comment>
<gene>
    <name evidence="7" type="ORF">HYALB_00004899</name>
</gene>
<feature type="transmembrane region" description="Helical" evidence="6">
    <location>
        <begin position="463"/>
        <end position="483"/>
    </location>
</feature>
<dbReference type="PANTHER" id="PTHR23502">
    <property type="entry name" value="MAJOR FACILITATOR SUPERFAMILY"/>
    <property type="match status" value="1"/>
</dbReference>
<dbReference type="Pfam" id="PF07690">
    <property type="entry name" value="MFS_1"/>
    <property type="match status" value="1"/>
</dbReference>
<dbReference type="Gene3D" id="1.20.1250.20">
    <property type="entry name" value="MFS general substrate transporter like domains"/>
    <property type="match status" value="1"/>
</dbReference>
<protein>
    <recommendedName>
        <fullName evidence="9">Major facilitator superfamily (MFS) profile domain-containing protein</fullName>
    </recommendedName>
</protein>
<feature type="transmembrane region" description="Helical" evidence="6">
    <location>
        <begin position="284"/>
        <end position="310"/>
    </location>
</feature>
<feature type="transmembrane region" description="Helical" evidence="6">
    <location>
        <begin position="185"/>
        <end position="203"/>
    </location>
</feature>
<evidence type="ECO:0000256" key="5">
    <source>
        <dbReference type="SAM" id="MobiDB-lite"/>
    </source>
</evidence>
<evidence type="ECO:0000256" key="4">
    <source>
        <dbReference type="ARBA" id="ARBA00023136"/>
    </source>
</evidence>
<dbReference type="PANTHER" id="PTHR23502:SF38">
    <property type="entry name" value="POLYAMINE TRANSPORTER 4"/>
    <property type="match status" value="1"/>
</dbReference>
<evidence type="ECO:0000256" key="3">
    <source>
        <dbReference type="ARBA" id="ARBA00022989"/>
    </source>
</evidence>
<feature type="transmembrane region" description="Helical" evidence="6">
    <location>
        <begin position="368"/>
        <end position="388"/>
    </location>
</feature>
<feature type="compositionally biased region" description="Basic and acidic residues" evidence="5">
    <location>
        <begin position="29"/>
        <end position="41"/>
    </location>
</feature>
<feature type="transmembrane region" description="Helical" evidence="6">
    <location>
        <begin position="394"/>
        <end position="418"/>
    </location>
</feature>
<evidence type="ECO:0000313" key="7">
    <source>
        <dbReference type="EMBL" id="CAG8972035.1"/>
    </source>
</evidence>
<feature type="transmembrane region" description="Helical" evidence="6">
    <location>
        <begin position="215"/>
        <end position="235"/>
    </location>
</feature>
<dbReference type="EMBL" id="CAJVRM010000033">
    <property type="protein sequence ID" value="CAG8972035.1"/>
    <property type="molecule type" value="Genomic_DNA"/>
</dbReference>
<evidence type="ECO:0000256" key="6">
    <source>
        <dbReference type="SAM" id="Phobius"/>
    </source>
</evidence>
<dbReference type="Proteomes" id="UP000701801">
    <property type="component" value="Unassembled WGS sequence"/>
</dbReference>
<accession>A0A9N9LB86</accession>
<evidence type="ECO:0000256" key="1">
    <source>
        <dbReference type="ARBA" id="ARBA00004141"/>
    </source>
</evidence>
<feature type="region of interest" description="Disordered" evidence="5">
    <location>
        <begin position="1"/>
        <end position="44"/>
    </location>
</feature>
<feature type="compositionally biased region" description="Polar residues" evidence="5">
    <location>
        <begin position="1"/>
        <end position="28"/>
    </location>
</feature>
<organism evidence="7 8">
    <name type="scientific">Hymenoscyphus albidus</name>
    <dbReference type="NCBI Taxonomy" id="595503"/>
    <lineage>
        <taxon>Eukaryota</taxon>
        <taxon>Fungi</taxon>
        <taxon>Dikarya</taxon>
        <taxon>Ascomycota</taxon>
        <taxon>Pezizomycotina</taxon>
        <taxon>Leotiomycetes</taxon>
        <taxon>Helotiales</taxon>
        <taxon>Helotiaceae</taxon>
        <taxon>Hymenoscyphus</taxon>
    </lineage>
</organism>
<dbReference type="GO" id="GO:0000297">
    <property type="term" value="F:spermine transmembrane transporter activity"/>
    <property type="evidence" value="ECO:0007669"/>
    <property type="project" value="TreeGrafter"/>
</dbReference>
<keyword evidence="8" id="KW-1185">Reference proteome</keyword>
<dbReference type="CDD" id="cd17323">
    <property type="entry name" value="MFS_Tpo1_MDR_like"/>
    <property type="match status" value="1"/>
</dbReference>
<dbReference type="InterPro" id="IPR011701">
    <property type="entry name" value="MFS"/>
</dbReference>
<feature type="transmembrane region" description="Helical" evidence="6">
    <location>
        <begin position="425"/>
        <end position="443"/>
    </location>
</feature>
<dbReference type="SUPFAM" id="SSF103473">
    <property type="entry name" value="MFS general substrate transporter"/>
    <property type="match status" value="1"/>
</dbReference>
<dbReference type="InterPro" id="IPR036259">
    <property type="entry name" value="MFS_trans_sf"/>
</dbReference>
<keyword evidence="2 6" id="KW-0812">Transmembrane</keyword>
<keyword evidence="3 6" id="KW-1133">Transmembrane helix</keyword>
<keyword evidence="4 6" id="KW-0472">Membrane</keyword>
<feature type="transmembrane region" description="Helical" evidence="6">
    <location>
        <begin position="62"/>
        <end position="82"/>
    </location>
</feature>
<feature type="transmembrane region" description="Helical" evidence="6">
    <location>
        <begin position="94"/>
        <end position="118"/>
    </location>
</feature>
<sequence>MNDINTTESVHLPSKNNSEEASIDNHPSGSHESKGSSDAPKELPPAAMDPTLPLNWSTLKKFYNMGVPSWLCFVISFGRSIYTPAVPDVMKDFHVSNTVAILPLTTYVLGLSFGPMIIRISEMFGRLGTYKVVPPISAIFTLAAGFSPNITALCLLRFFAGFFGGASLPVSAGTSADLFHPKDRAVAGTFMLYIPFLVVGGFITQHNGWKWSQYTLAIIIAVTYFPVFFLEETYLKAILSRRAKKVEAIIETTNGAKPPASKLLLGVVFITLLRPTKMLFTEPIVSLLSIYVGFNFAVIFTFFASAPYVFGTVYHFDRGITGLVFLAVGLGCTFAVPTTILCDRLFYQKQLLKSEHEGSTTVVTPEHRLPAAMIGAFGLPVGLFWFAWSARENVHWIVPIIGMVPFAWGNLCIFISACLYLIDTYAVLTAASAVAANTLLRYILGETFPLFTVSMYRQLGIRWATSLLGFLSLAMVPIPWVFYKWGPQIRAASGFETNKTLS</sequence>
<evidence type="ECO:0000256" key="2">
    <source>
        <dbReference type="ARBA" id="ARBA00022692"/>
    </source>
</evidence>
<evidence type="ECO:0008006" key="9">
    <source>
        <dbReference type="Google" id="ProtNLM"/>
    </source>
</evidence>
<feature type="transmembrane region" description="Helical" evidence="6">
    <location>
        <begin position="138"/>
        <end position="164"/>
    </location>
</feature>
<dbReference type="GO" id="GO:0015606">
    <property type="term" value="F:spermidine transmembrane transporter activity"/>
    <property type="evidence" value="ECO:0007669"/>
    <property type="project" value="TreeGrafter"/>
</dbReference>
<comment type="subcellular location">
    <subcellularLocation>
        <location evidence="1">Membrane</location>
        <topology evidence="1">Multi-pass membrane protein</topology>
    </subcellularLocation>
</comment>
<dbReference type="GO" id="GO:0005886">
    <property type="term" value="C:plasma membrane"/>
    <property type="evidence" value="ECO:0007669"/>
    <property type="project" value="TreeGrafter"/>
</dbReference>
<dbReference type="AlphaFoldDB" id="A0A9N9LB86"/>
<evidence type="ECO:0000313" key="8">
    <source>
        <dbReference type="Proteomes" id="UP000701801"/>
    </source>
</evidence>
<reference evidence="7" key="1">
    <citation type="submission" date="2021-07" db="EMBL/GenBank/DDBJ databases">
        <authorList>
            <person name="Durling M."/>
        </authorList>
    </citation>
    <scope>NUCLEOTIDE SEQUENCE</scope>
</reference>
<name>A0A9N9LB86_9HELO</name>
<dbReference type="OrthoDB" id="3936150at2759"/>